<keyword evidence="1 3" id="KW-0489">Methyltransferase</keyword>
<comment type="caution">
    <text evidence="3">The sequence shown here is derived from an EMBL/GenBank/DDBJ whole genome shotgun (WGS) entry which is preliminary data.</text>
</comment>
<dbReference type="AlphaFoldDB" id="K1TSD6"/>
<dbReference type="EMBL" id="AJWZ01003131">
    <property type="protein sequence ID" value="EKC69070.1"/>
    <property type="molecule type" value="Genomic_DNA"/>
</dbReference>
<name>K1TSD6_9ZZZZ</name>
<evidence type="ECO:0000256" key="1">
    <source>
        <dbReference type="ARBA" id="ARBA00022603"/>
    </source>
</evidence>
<reference evidence="3" key="1">
    <citation type="journal article" date="2013" name="Environ. Microbiol.">
        <title>Microbiota from the distal guts of lean and obese adolescents exhibit partial functional redundancy besides clear differences in community structure.</title>
        <authorList>
            <person name="Ferrer M."/>
            <person name="Ruiz A."/>
            <person name="Lanza F."/>
            <person name="Haange S.B."/>
            <person name="Oberbach A."/>
            <person name="Till H."/>
            <person name="Bargiela R."/>
            <person name="Campoy C."/>
            <person name="Segura M.T."/>
            <person name="Richter M."/>
            <person name="von Bergen M."/>
            <person name="Seifert J."/>
            <person name="Suarez A."/>
        </authorList>
    </citation>
    <scope>NUCLEOTIDE SEQUENCE</scope>
</reference>
<dbReference type="GO" id="GO:0008168">
    <property type="term" value="F:methyltransferase activity"/>
    <property type="evidence" value="ECO:0007669"/>
    <property type="project" value="UniProtKB-KW"/>
</dbReference>
<dbReference type="InterPro" id="IPR029063">
    <property type="entry name" value="SAM-dependent_MTases_sf"/>
</dbReference>
<dbReference type="EC" id="2.1.1.-" evidence="3"/>
<dbReference type="GO" id="GO:0032259">
    <property type="term" value="P:methylation"/>
    <property type="evidence" value="ECO:0007669"/>
    <property type="project" value="UniProtKB-KW"/>
</dbReference>
<accession>K1TSD6</accession>
<dbReference type="SUPFAM" id="SSF53335">
    <property type="entry name" value="S-adenosyl-L-methionine-dependent methyltransferases"/>
    <property type="match status" value="1"/>
</dbReference>
<feature type="non-terminal residue" evidence="3">
    <location>
        <position position="37"/>
    </location>
</feature>
<dbReference type="Gene3D" id="3.40.50.150">
    <property type="entry name" value="Vaccinia Virus protein VP39"/>
    <property type="match status" value="1"/>
</dbReference>
<dbReference type="InterPro" id="IPR001525">
    <property type="entry name" value="C5_MeTfrase"/>
</dbReference>
<organism evidence="3">
    <name type="scientific">human gut metagenome</name>
    <dbReference type="NCBI Taxonomy" id="408170"/>
    <lineage>
        <taxon>unclassified sequences</taxon>
        <taxon>metagenomes</taxon>
        <taxon>organismal metagenomes</taxon>
    </lineage>
</organism>
<proteinExistence type="predicted"/>
<gene>
    <name evidence="3" type="ORF">OBE_04596</name>
</gene>
<protein>
    <submittedName>
        <fullName evidence="3">Protein containing C-5 cytosine-specific DNA methylase domain protein</fullName>
        <ecNumber evidence="3">2.1.1.-</ecNumber>
    </submittedName>
</protein>
<dbReference type="Pfam" id="PF00145">
    <property type="entry name" value="DNA_methylase"/>
    <property type="match status" value="1"/>
</dbReference>
<evidence type="ECO:0000313" key="3">
    <source>
        <dbReference type="EMBL" id="EKC69070.1"/>
    </source>
</evidence>
<keyword evidence="2 3" id="KW-0808">Transferase</keyword>
<evidence type="ECO:0000256" key="2">
    <source>
        <dbReference type="ARBA" id="ARBA00022679"/>
    </source>
</evidence>
<sequence length="37" mass="3787">MITVPAQVVDLFCGIGGLTRGLINSGLNVIAGFDIDP</sequence>